<accession>A0A2I0WR98</accession>
<keyword evidence="7" id="KW-0813">Transport</keyword>
<reference evidence="8 9" key="1">
    <citation type="journal article" date="2016" name="Sci. Rep.">
        <title>The Dendrobium catenatum Lindl. genome sequence provides insights into polysaccharide synthase, floral development and adaptive evolution.</title>
        <authorList>
            <person name="Zhang G.Q."/>
            <person name="Xu Q."/>
            <person name="Bian C."/>
            <person name="Tsai W.C."/>
            <person name="Yeh C.M."/>
            <person name="Liu K.W."/>
            <person name="Yoshida K."/>
            <person name="Zhang L.S."/>
            <person name="Chang S.B."/>
            <person name="Chen F."/>
            <person name="Shi Y."/>
            <person name="Su Y.Y."/>
            <person name="Zhang Y.Q."/>
            <person name="Chen L.J."/>
            <person name="Yin Y."/>
            <person name="Lin M."/>
            <person name="Huang H."/>
            <person name="Deng H."/>
            <person name="Wang Z.W."/>
            <person name="Zhu S.L."/>
            <person name="Zhao X."/>
            <person name="Deng C."/>
            <person name="Niu S.C."/>
            <person name="Huang J."/>
            <person name="Wang M."/>
            <person name="Liu G.H."/>
            <person name="Yang H.J."/>
            <person name="Xiao X.J."/>
            <person name="Hsiao Y.Y."/>
            <person name="Wu W.L."/>
            <person name="Chen Y.Y."/>
            <person name="Mitsuda N."/>
            <person name="Ohme-Takagi M."/>
            <person name="Luo Y.B."/>
            <person name="Van de Peer Y."/>
            <person name="Liu Z.J."/>
        </authorList>
    </citation>
    <scope>NUCLEOTIDE SEQUENCE [LARGE SCALE GENOMIC DNA]</scope>
    <source>
        <tissue evidence="8">The whole plant</tissue>
    </source>
</reference>
<keyword evidence="9" id="KW-1185">Reference proteome</keyword>
<evidence type="ECO:0000256" key="3">
    <source>
        <dbReference type="ARBA" id="ARBA00006483"/>
    </source>
</evidence>
<keyword evidence="6 7" id="KW-0472">Membrane</keyword>
<protein>
    <recommendedName>
        <fullName evidence="7">PRA1 family protein</fullName>
    </recommendedName>
</protein>
<evidence type="ECO:0000256" key="2">
    <source>
        <dbReference type="ARBA" id="ARBA00004141"/>
    </source>
</evidence>
<comment type="subcellular location">
    <subcellularLocation>
        <location evidence="2 7">Membrane</location>
        <topology evidence="2 7">Multi-pass membrane protein</topology>
    </subcellularLocation>
</comment>
<evidence type="ECO:0000256" key="4">
    <source>
        <dbReference type="ARBA" id="ARBA00022692"/>
    </source>
</evidence>
<dbReference type="GO" id="GO:0016020">
    <property type="term" value="C:membrane"/>
    <property type="evidence" value="ECO:0007669"/>
    <property type="project" value="UniProtKB-SubCell"/>
</dbReference>
<reference evidence="8 9" key="2">
    <citation type="journal article" date="2017" name="Nature">
        <title>The Apostasia genome and the evolution of orchids.</title>
        <authorList>
            <person name="Zhang G.Q."/>
            <person name="Liu K.W."/>
            <person name="Li Z."/>
            <person name="Lohaus R."/>
            <person name="Hsiao Y.Y."/>
            <person name="Niu S.C."/>
            <person name="Wang J.Y."/>
            <person name="Lin Y.C."/>
            <person name="Xu Q."/>
            <person name="Chen L.J."/>
            <person name="Yoshida K."/>
            <person name="Fujiwara S."/>
            <person name="Wang Z.W."/>
            <person name="Zhang Y.Q."/>
            <person name="Mitsuda N."/>
            <person name="Wang M."/>
            <person name="Liu G.H."/>
            <person name="Pecoraro L."/>
            <person name="Huang H.X."/>
            <person name="Xiao X.J."/>
            <person name="Lin M."/>
            <person name="Wu X.Y."/>
            <person name="Wu W.L."/>
            <person name="Chen Y.Y."/>
            <person name="Chang S.B."/>
            <person name="Sakamoto S."/>
            <person name="Ohme-Takagi M."/>
            <person name="Yagi M."/>
            <person name="Zeng S.J."/>
            <person name="Shen C.Y."/>
            <person name="Yeh C.M."/>
            <person name="Luo Y.B."/>
            <person name="Tsai W.C."/>
            <person name="Van de Peer Y."/>
            <person name="Liu Z.J."/>
        </authorList>
    </citation>
    <scope>NUCLEOTIDE SEQUENCE [LARGE SCALE GENOMIC DNA]</scope>
    <source>
        <tissue evidence="8">The whole plant</tissue>
    </source>
</reference>
<evidence type="ECO:0000256" key="7">
    <source>
        <dbReference type="RuleBase" id="RU363107"/>
    </source>
</evidence>
<dbReference type="OrthoDB" id="63113at2759"/>
<dbReference type="Pfam" id="PF03208">
    <property type="entry name" value="PRA1"/>
    <property type="match status" value="1"/>
</dbReference>
<comment type="similarity">
    <text evidence="3 7">Belongs to the PRA1 family.</text>
</comment>
<sequence>MPVYGTIPTAPWPEPGASTSRTNELISRAKERGKALIATRRPWRELADPMALALPHSYSEVTTRHRCNLSYFRFNYAIIVLLVLFLSLLWHPISMIVFIAIFAAWLFLYFFRDDPLVFFHRTIDDRLVLATLSVVTVVALVLTGVGLNVLVSLIIGFVLISVHAVFRATDDHFLDEQEAEDRGLLSVVGSTTGQNYAGGI</sequence>
<dbReference type="EMBL" id="KZ502472">
    <property type="protein sequence ID" value="PKU78192.1"/>
    <property type="molecule type" value="Genomic_DNA"/>
</dbReference>
<dbReference type="GO" id="GO:0005794">
    <property type="term" value="C:Golgi apparatus"/>
    <property type="evidence" value="ECO:0007669"/>
    <property type="project" value="TreeGrafter"/>
</dbReference>
<evidence type="ECO:0000256" key="6">
    <source>
        <dbReference type="ARBA" id="ARBA00023136"/>
    </source>
</evidence>
<dbReference type="Proteomes" id="UP000233837">
    <property type="component" value="Unassembled WGS sequence"/>
</dbReference>
<name>A0A2I0WR98_9ASPA</name>
<evidence type="ECO:0000313" key="8">
    <source>
        <dbReference type="EMBL" id="PKU78192.1"/>
    </source>
</evidence>
<dbReference type="InterPro" id="IPR004895">
    <property type="entry name" value="Prenylated_rab_accept_PRA1"/>
</dbReference>
<feature type="transmembrane region" description="Helical" evidence="7">
    <location>
        <begin position="127"/>
        <end position="160"/>
    </location>
</feature>
<dbReference type="GO" id="GO:0005783">
    <property type="term" value="C:endoplasmic reticulum"/>
    <property type="evidence" value="ECO:0007669"/>
    <property type="project" value="TreeGrafter"/>
</dbReference>
<dbReference type="STRING" id="906689.A0A2I0WR98"/>
<dbReference type="GO" id="GO:0016192">
    <property type="term" value="P:vesicle-mediated transport"/>
    <property type="evidence" value="ECO:0007669"/>
    <property type="project" value="TreeGrafter"/>
</dbReference>
<dbReference type="AlphaFoldDB" id="A0A2I0WR98"/>
<evidence type="ECO:0000256" key="1">
    <source>
        <dbReference type="ARBA" id="ARBA00002501"/>
    </source>
</evidence>
<organism evidence="8 9">
    <name type="scientific">Dendrobium catenatum</name>
    <dbReference type="NCBI Taxonomy" id="906689"/>
    <lineage>
        <taxon>Eukaryota</taxon>
        <taxon>Viridiplantae</taxon>
        <taxon>Streptophyta</taxon>
        <taxon>Embryophyta</taxon>
        <taxon>Tracheophyta</taxon>
        <taxon>Spermatophyta</taxon>
        <taxon>Magnoliopsida</taxon>
        <taxon>Liliopsida</taxon>
        <taxon>Asparagales</taxon>
        <taxon>Orchidaceae</taxon>
        <taxon>Epidendroideae</taxon>
        <taxon>Malaxideae</taxon>
        <taxon>Dendrobiinae</taxon>
        <taxon>Dendrobium</taxon>
    </lineage>
</organism>
<keyword evidence="5 7" id="KW-1133">Transmembrane helix</keyword>
<dbReference type="PANTHER" id="PTHR19317:SF84">
    <property type="entry name" value="PRA1 FAMILY PROTEIN"/>
    <property type="match status" value="1"/>
</dbReference>
<feature type="transmembrane region" description="Helical" evidence="7">
    <location>
        <begin position="74"/>
        <end position="107"/>
    </location>
</feature>
<dbReference type="PANTHER" id="PTHR19317">
    <property type="entry name" value="PRENYLATED RAB ACCEPTOR 1-RELATED"/>
    <property type="match status" value="1"/>
</dbReference>
<proteinExistence type="inferred from homology"/>
<evidence type="ECO:0000313" key="9">
    <source>
        <dbReference type="Proteomes" id="UP000233837"/>
    </source>
</evidence>
<comment type="function">
    <text evidence="1 7">May be involved in both secretory and endocytic intracellular trafficking in the endosomal/prevacuolar compartments.</text>
</comment>
<gene>
    <name evidence="8" type="primary">PRA1F2</name>
    <name evidence="8" type="ORF">MA16_Dca012312</name>
</gene>
<evidence type="ECO:0000256" key="5">
    <source>
        <dbReference type="ARBA" id="ARBA00022989"/>
    </source>
</evidence>
<keyword evidence="4 7" id="KW-0812">Transmembrane</keyword>